<protein>
    <submittedName>
        <fullName evidence="1">Uncharacterized protein</fullName>
    </submittedName>
</protein>
<name>A0ABV1WN56_9ACTN</name>
<dbReference type="RefSeq" id="WP_350776497.1">
    <property type="nucleotide sequence ID" value="NZ_JBEPEK010000008.1"/>
</dbReference>
<gene>
    <name evidence="1" type="ORF">ABT404_02105</name>
</gene>
<organism evidence="1 2">
    <name type="scientific">Streptomyces hyaluromycini</name>
    <dbReference type="NCBI Taxonomy" id="1377993"/>
    <lineage>
        <taxon>Bacteria</taxon>
        <taxon>Bacillati</taxon>
        <taxon>Actinomycetota</taxon>
        <taxon>Actinomycetes</taxon>
        <taxon>Kitasatosporales</taxon>
        <taxon>Streptomycetaceae</taxon>
        <taxon>Streptomyces</taxon>
    </lineage>
</organism>
<evidence type="ECO:0000313" key="2">
    <source>
        <dbReference type="Proteomes" id="UP001474181"/>
    </source>
</evidence>
<sequence>MDRVRASVPALGLPLYLVLPWEPSLGGQVADAVPAAVRTRASESSPAAAIRLLDVTACMTD</sequence>
<dbReference type="EMBL" id="JBEPEK010000008">
    <property type="protein sequence ID" value="MER7178284.1"/>
    <property type="molecule type" value="Genomic_DNA"/>
</dbReference>
<accession>A0ABV1WN56</accession>
<evidence type="ECO:0000313" key="1">
    <source>
        <dbReference type="EMBL" id="MER7178284.1"/>
    </source>
</evidence>
<keyword evidence="2" id="KW-1185">Reference proteome</keyword>
<proteinExistence type="predicted"/>
<comment type="caution">
    <text evidence="1">The sequence shown here is derived from an EMBL/GenBank/DDBJ whole genome shotgun (WGS) entry which is preliminary data.</text>
</comment>
<dbReference type="Proteomes" id="UP001474181">
    <property type="component" value="Unassembled WGS sequence"/>
</dbReference>
<reference evidence="1 2" key="1">
    <citation type="submission" date="2024-06" db="EMBL/GenBank/DDBJ databases">
        <title>The Natural Products Discovery Center: Release of the First 8490 Sequenced Strains for Exploring Actinobacteria Biosynthetic Diversity.</title>
        <authorList>
            <person name="Kalkreuter E."/>
            <person name="Kautsar S.A."/>
            <person name="Yang D."/>
            <person name="Bader C.D."/>
            <person name="Teijaro C.N."/>
            <person name="Fluegel L."/>
            <person name="Davis C.M."/>
            <person name="Simpson J.R."/>
            <person name="Lauterbach L."/>
            <person name="Steele A.D."/>
            <person name="Gui C."/>
            <person name="Meng S."/>
            <person name="Li G."/>
            <person name="Viehrig K."/>
            <person name="Ye F."/>
            <person name="Su P."/>
            <person name="Kiefer A.F."/>
            <person name="Nichols A."/>
            <person name="Cepeda A.J."/>
            <person name="Yan W."/>
            <person name="Fan B."/>
            <person name="Jiang Y."/>
            <person name="Adhikari A."/>
            <person name="Zheng C.-J."/>
            <person name="Schuster L."/>
            <person name="Cowan T.M."/>
            <person name="Smanski M.J."/>
            <person name="Chevrette M.G."/>
            <person name="De Carvalho L.P.S."/>
            <person name="Shen B."/>
        </authorList>
    </citation>
    <scope>NUCLEOTIDE SEQUENCE [LARGE SCALE GENOMIC DNA]</scope>
    <source>
        <strain evidence="1 2">NPDC000234</strain>
    </source>
</reference>